<reference evidence="1 2" key="1">
    <citation type="submission" date="2019-04" db="EMBL/GenBank/DDBJ databases">
        <title>Friends and foes A comparative genomics studyof 23 Aspergillus species from section Flavi.</title>
        <authorList>
            <consortium name="DOE Joint Genome Institute"/>
            <person name="Kjaerbolling I."/>
            <person name="Vesth T."/>
            <person name="Frisvad J.C."/>
            <person name="Nybo J.L."/>
            <person name="Theobald S."/>
            <person name="Kildgaard S."/>
            <person name="Isbrandt T."/>
            <person name="Kuo A."/>
            <person name="Sato A."/>
            <person name="Lyhne E.K."/>
            <person name="Kogle M.E."/>
            <person name="Wiebenga A."/>
            <person name="Kun R.S."/>
            <person name="Lubbers R.J."/>
            <person name="Makela M.R."/>
            <person name="Barry K."/>
            <person name="Chovatia M."/>
            <person name="Clum A."/>
            <person name="Daum C."/>
            <person name="Haridas S."/>
            <person name="He G."/>
            <person name="LaButti K."/>
            <person name="Lipzen A."/>
            <person name="Mondo S."/>
            <person name="Riley R."/>
            <person name="Salamov A."/>
            <person name="Simmons B.A."/>
            <person name="Magnuson J.K."/>
            <person name="Henrissat B."/>
            <person name="Mortensen U.H."/>
            <person name="Larsen T.O."/>
            <person name="Devries R.P."/>
            <person name="Grigoriev I.V."/>
            <person name="Machida M."/>
            <person name="Baker S.E."/>
            <person name="Andersen M.R."/>
        </authorList>
    </citation>
    <scope>NUCLEOTIDE SEQUENCE [LARGE SCALE GENOMIC DNA]</scope>
    <source>
        <strain evidence="1 2">CBS 763.97</strain>
    </source>
</reference>
<evidence type="ECO:0000313" key="1">
    <source>
        <dbReference type="EMBL" id="KAE8361521.1"/>
    </source>
</evidence>
<dbReference type="Proteomes" id="UP000326268">
    <property type="component" value="Unassembled WGS sequence"/>
</dbReference>
<protein>
    <submittedName>
        <fullName evidence="1">Uncharacterized protein</fullName>
    </submittedName>
</protein>
<dbReference type="RefSeq" id="XP_031924602.1">
    <property type="nucleotide sequence ID" value="XM_032076209.1"/>
</dbReference>
<gene>
    <name evidence="1" type="ORF">BDV27DRAFT_27996</name>
</gene>
<organism evidence="1 2">
    <name type="scientific">Aspergillus caelatus</name>
    <dbReference type="NCBI Taxonomy" id="61420"/>
    <lineage>
        <taxon>Eukaryota</taxon>
        <taxon>Fungi</taxon>
        <taxon>Dikarya</taxon>
        <taxon>Ascomycota</taxon>
        <taxon>Pezizomycotina</taxon>
        <taxon>Eurotiomycetes</taxon>
        <taxon>Eurotiomycetidae</taxon>
        <taxon>Eurotiales</taxon>
        <taxon>Aspergillaceae</taxon>
        <taxon>Aspergillus</taxon>
        <taxon>Aspergillus subgen. Circumdati</taxon>
    </lineage>
</organism>
<accession>A0A5N6ZV85</accession>
<name>A0A5N6ZV85_9EURO</name>
<sequence length="241" mass="26955">MGFGYHQMRQRMLKMMDDAAAKAVMVHQGLIIPHVMHSLKYAGSAVMEQGGICRISPISGRCDRCERAFDWNECIWLFRGVPEIVFGAVTYCESCQLKENTLDSPTTGWRLTFTNKVATEDMDRWTCMSQECKSGSNVLSYDDTQLTCPDGSSRRCLPCILSEEGRKCPQCSKWIGPVDDHSSFALFVMRFRPRKVPSLFAKDVWRTEDVPPSVPSVCTMATTICTSIYAGLGGRMPYSGG</sequence>
<keyword evidence="2" id="KW-1185">Reference proteome</keyword>
<dbReference type="OrthoDB" id="10381394at2759"/>
<proteinExistence type="predicted"/>
<evidence type="ECO:0000313" key="2">
    <source>
        <dbReference type="Proteomes" id="UP000326268"/>
    </source>
</evidence>
<dbReference type="GeneID" id="43660655"/>
<dbReference type="AlphaFoldDB" id="A0A5N6ZV85"/>
<dbReference type="EMBL" id="ML737732">
    <property type="protein sequence ID" value="KAE8361521.1"/>
    <property type="molecule type" value="Genomic_DNA"/>
</dbReference>